<evidence type="ECO:0000313" key="3">
    <source>
        <dbReference type="Proteomes" id="UP001189143"/>
    </source>
</evidence>
<dbReference type="RefSeq" id="WP_230140267.1">
    <property type="nucleotide sequence ID" value="NZ_CAKJVF010000038.1"/>
</dbReference>
<dbReference type="EMBL" id="CAMTCP010000052">
    <property type="protein sequence ID" value="CAI3543989.1"/>
    <property type="molecule type" value="Genomic_DNA"/>
</dbReference>
<sequence length="174" mass="20164">MKKTFMKFFSILLLCFSLTSVSAFAGTWVSAGNGESFYKDNNGNYQYGWIKENGAWCYVSKWAGLHTDWMFDRTYNKYYHFNSMGVMDGETPYIEKTDGSIHDGYTKIDEKCKDSTIFFCQKAMDGNLWNIYYPSSVSQADFLNTNVSYVYAYNTYTYELQKLDVKTGTKTTIK</sequence>
<keyword evidence="1" id="KW-0732">Signal</keyword>
<gene>
    <name evidence="2" type="ORF">CNEO2_1470002</name>
</gene>
<name>A0AAD2DDT1_9CLOT</name>
<dbReference type="SUPFAM" id="SSF69360">
    <property type="entry name" value="Cell wall binding repeat"/>
    <property type="match status" value="1"/>
</dbReference>
<evidence type="ECO:0000256" key="1">
    <source>
        <dbReference type="SAM" id="SignalP"/>
    </source>
</evidence>
<feature type="chain" id="PRO_5042030947" description="Cell wall-binding protein" evidence="1">
    <location>
        <begin position="26"/>
        <end position="174"/>
    </location>
</feature>
<evidence type="ECO:0000313" key="2">
    <source>
        <dbReference type="EMBL" id="CAI3543989.1"/>
    </source>
</evidence>
<feature type="signal peptide" evidence="1">
    <location>
        <begin position="1"/>
        <end position="25"/>
    </location>
</feature>
<dbReference type="Proteomes" id="UP001189143">
    <property type="component" value="Unassembled WGS sequence"/>
</dbReference>
<dbReference type="Gene3D" id="2.10.270.10">
    <property type="entry name" value="Cholin Binding"/>
    <property type="match status" value="1"/>
</dbReference>
<proteinExistence type="predicted"/>
<protein>
    <recommendedName>
        <fullName evidence="4">Cell wall-binding protein</fullName>
    </recommendedName>
</protein>
<accession>A0AAD2DDT1</accession>
<organism evidence="2 3">
    <name type="scientific">Clostridium neonatale</name>
    <dbReference type="NCBI Taxonomy" id="137838"/>
    <lineage>
        <taxon>Bacteria</taxon>
        <taxon>Bacillati</taxon>
        <taxon>Bacillota</taxon>
        <taxon>Clostridia</taxon>
        <taxon>Eubacteriales</taxon>
        <taxon>Clostridiaceae</taxon>
        <taxon>Clostridium</taxon>
    </lineage>
</organism>
<reference evidence="2" key="1">
    <citation type="submission" date="2022-10" db="EMBL/GenBank/DDBJ databases">
        <authorList>
            <person name="Aires J."/>
            <person name="Mesa V."/>
        </authorList>
    </citation>
    <scope>NUCLEOTIDE SEQUENCE</scope>
    <source>
        <strain evidence="2">Clostridium neonatale JD116</strain>
    </source>
</reference>
<evidence type="ECO:0008006" key="4">
    <source>
        <dbReference type="Google" id="ProtNLM"/>
    </source>
</evidence>
<comment type="caution">
    <text evidence="2">The sequence shown here is derived from an EMBL/GenBank/DDBJ whole genome shotgun (WGS) entry which is preliminary data.</text>
</comment>
<dbReference type="AlphaFoldDB" id="A0AAD2DDT1"/>